<dbReference type="Proteomes" id="UP001147782">
    <property type="component" value="Unassembled WGS sequence"/>
</dbReference>
<feature type="region of interest" description="Disordered" evidence="1">
    <location>
        <begin position="14"/>
        <end position="45"/>
    </location>
</feature>
<feature type="region of interest" description="Disordered" evidence="1">
    <location>
        <begin position="316"/>
        <end position="382"/>
    </location>
</feature>
<keyword evidence="3" id="KW-1185">Reference proteome</keyword>
<dbReference type="RefSeq" id="XP_056553763.1">
    <property type="nucleotide sequence ID" value="XM_056701700.1"/>
</dbReference>
<sequence>MAPSYRSEILELINLTSSPPPSPPPASQSSSSATYPPIPPPIEPVTQYTQSAQYTQSSQYPRNQSSHALTSVSGVTSEIRTQRIQGGLFSQQRTGTFPNTNTKKSLVQKSSQNYLVSKGQIFVEITFYIWHCEDITSKYLEELHSASHVLTPYTISTLEEFIAKDLLPALDLTICSFERQQSDQVRLATSIKKHKPIFLTYDNTSRQASEDIMERFPLSGNQRQINVIFVRSDQNVKAEQEIKPSKICNRKPRRPRVHRVQIKKELEDPQPEDDDSDLWPELLSPSELFGPRQEDNQEDNQEVIQEVSQEINQEISQEVAPEVAPEVAQEAIRPRRRQRATSSTNSIVSPPRTRKRYRLKSQDHERMQASGPIAPSWSRSQD</sequence>
<reference evidence="2" key="1">
    <citation type="submission" date="2022-11" db="EMBL/GenBank/DDBJ databases">
        <authorList>
            <person name="Petersen C."/>
        </authorList>
    </citation>
    <scope>NUCLEOTIDE SEQUENCE</scope>
    <source>
        <strain evidence="2">IBT 29864</strain>
    </source>
</reference>
<evidence type="ECO:0000256" key="1">
    <source>
        <dbReference type="SAM" id="MobiDB-lite"/>
    </source>
</evidence>
<reference evidence="2" key="2">
    <citation type="journal article" date="2023" name="IMA Fungus">
        <title>Comparative genomic study of the Penicillium genus elucidates a diverse pangenome and 15 lateral gene transfer events.</title>
        <authorList>
            <person name="Petersen C."/>
            <person name="Sorensen T."/>
            <person name="Nielsen M.R."/>
            <person name="Sondergaard T.E."/>
            <person name="Sorensen J.L."/>
            <person name="Fitzpatrick D.A."/>
            <person name="Frisvad J.C."/>
            <person name="Nielsen K.L."/>
        </authorList>
    </citation>
    <scope>NUCLEOTIDE SEQUENCE</scope>
    <source>
        <strain evidence="2">IBT 29864</strain>
    </source>
</reference>
<protein>
    <submittedName>
        <fullName evidence="2">Uncharacterized protein</fullName>
    </submittedName>
</protein>
<dbReference type="GeneID" id="81440879"/>
<dbReference type="AlphaFoldDB" id="A0A9W9RZB9"/>
<accession>A0A9W9RZB9</accession>
<feature type="compositionally biased region" description="Acidic residues" evidence="1">
    <location>
        <begin position="268"/>
        <end position="278"/>
    </location>
</feature>
<dbReference type="EMBL" id="JAPZBS010000007">
    <property type="protein sequence ID" value="KAJ5369021.1"/>
    <property type="molecule type" value="Genomic_DNA"/>
</dbReference>
<comment type="caution">
    <text evidence="2">The sequence shown here is derived from an EMBL/GenBank/DDBJ whole genome shotgun (WGS) entry which is preliminary data.</text>
</comment>
<evidence type="ECO:0000313" key="2">
    <source>
        <dbReference type="EMBL" id="KAJ5369021.1"/>
    </source>
</evidence>
<name>A0A9W9RZB9_9EURO</name>
<evidence type="ECO:0000313" key="3">
    <source>
        <dbReference type="Proteomes" id="UP001147782"/>
    </source>
</evidence>
<dbReference type="OrthoDB" id="10649473at2759"/>
<feature type="compositionally biased region" description="Low complexity" evidence="1">
    <location>
        <begin position="317"/>
        <end position="331"/>
    </location>
</feature>
<gene>
    <name evidence="2" type="ORF">N7496_008781</name>
</gene>
<proteinExistence type="predicted"/>
<feature type="compositionally biased region" description="Basic residues" evidence="1">
    <location>
        <begin position="249"/>
        <end position="261"/>
    </location>
</feature>
<organism evidence="2 3">
    <name type="scientific">Penicillium cataractarum</name>
    <dbReference type="NCBI Taxonomy" id="2100454"/>
    <lineage>
        <taxon>Eukaryota</taxon>
        <taxon>Fungi</taxon>
        <taxon>Dikarya</taxon>
        <taxon>Ascomycota</taxon>
        <taxon>Pezizomycotina</taxon>
        <taxon>Eurotiomycetes</taxon>
        <taxon>Eurotiomycetidae</taxon>
        <taxon>Eurotiales</taxon>
        <taxon>Aspergillaceae</taxon>
        <taxon>Penicillium</taxon>
    </lineage>
</organism>
<feature type="region of interest" description="Disordered" evidence="1">
    <location>
        <begin position="249"/>
        <end position="302"/>
    </location>
</feature>